<organism evidence="2 3">
    <name type="scientific">Paraconiothyrium brasiliense</name>
    <dbReference type="NCBI Taxonomy" id="300254"/>
    <lineage>
        <taxon>Eukaryota</taxon>
        <taxon>Fungi</taxon>
        <taxon>Dikarya</taxon>
        <taxon>Ascomycota</taxon>
        <taxon>Pezizomycotina</taxon>
        <taxon>Dothideomycetes</taxon>
        <taxon>Pleosporomycetidae</taxon>
        <taxon>Pleosporales</taxon>
        <taxon>Massarineae</taxon>
        <taxon>Didymosphaeriaceae</taxon>
        <taxon>Paraconiothyrium</taxon>
    </lineage>
</organism>
<dbReference type="Pfam" id="PF26652">
    <property type="entry name" value="Zn_ribbon_double"/>
    <property type="match status" value="1"/>
</dbReference>
<feature type="domain" description="Probable double zinc ribbon" evidence="1">
    <location>
        <begin position="54"/>
        <end position="144"/>
    </location>
</feature>
<name>A0ABR3QUN5_9PLEO</name>
<evidence type="ECO:0000259" key="1">
    <source>
        <dbReference type="Pfam" id="PF26652"/>
    </source>
</evidence>
<dbReference type="InterPro" id="IPR058253">
    <property type="entry name" value="Zn_ribbon_double"/>
</dbReference>
<comment type="caution">
    <text evidence="2">The sequence shown here is derived from an EMBL/GenBank/DDBJ whole genome shotgun (WGS) entry which is preliminary data.</text>
</comment>
<evidence type="ECO:0000313" key="2">
    <source>
        <dbReference type="EMBL" id="KAL1595881.1"/>
    </source>
</evidence>
<proteinExistence type="predicted"/>
<gene>
    <name evidence="2" type="ORF">SLS60_009571</name>
</gene>
<evidence type="ECO:0000313" key="3">
    <source>
        <dbReference type="Proteomes" id="UP001521785"/>
    </source>
</evidence>
<dbReference type="Proteomes" id="UP001521785">
    <property type="component" value="Unassembled WGS sequence"/>
</dbReference>
<keyword evidence="3" id="KW-1185">Reference proteome</keyword>
<dbReference type="EMBL" id="JAKJXO020000015">
    <property type="protein sequence ID" value="KAL1595881.1"/>
    <property type="molecule type" value="Genomic_DNA"/>
</dbReference>
<reference evidence="2 3" key="1">
    <citation type="submission" date="2024-02" db="EMBL/GenBank/DDBJ databases">
        <title>De novo assembly and annotation of 12 fungi associated with fruit tree decline syndrome in Ontario, Canada.</title>
        <authorList>
            <person name="Sulman M."/>
            <person name="Ellouze W."/>
            <person name="Ilyukhin E."/>
        </authorList>
    </citation>
    <scope>NUCLEOTIDE SEQUENCE [LARGE SCALE GENOMIC DNA]</scope>
    <source>
        <strain evidence="2 3">M42-189</strain>
    </source>
</reference>
<protein>
    <recommendedName>
        <fullName evidence="1">Probable double zinc ribbon domain-containing protein</fullName>
    </recommendedName>
</protein>
<sequence>MPYHDLTYIPDLIDKQRNELKKQIKRLFKRGDHHLNLPPTEPDHNAPPPNHWMGFWICSNCKAWAYPEYDRGPHPFDYLRCLNPDCRAVITPNAITSRALNRVVIPTPTRDFISVEHLTGTHREQIPYFAVCHCGLTHRARLYKQSLYTKWMHFPSDRQDEHVLEKLRRFVKHKDEERGTLIKFDHIQCNKCCRRYDAYRWQHFVIYHDWMFQIDGCDDHGRWAEIRHNE</sequence>
<accession>A0ABR3QUN5</accession>